<sequence>MSKAISILLTLIVLIILGFTITGKKSNEQQQTTYEENWESIQKYEVPLWFNDTKLGIFVEWGIYNVPAIKSPNYARWMDLDSVQYNAKGKIINYEPHPLHQYHLNTWGGKKEYEDFLPQLHYQQFDAFEWVNLFKTSGAKYVVAVAEHHDGFALYNSHHTKFNALQLGPKRDLAKELLTALKSQKLKTGLSSHYAHHWNFYPLSKGPLTAQKLDQAVSKEFMQHWWNRTTDIIDQYQPDILWFDFFINRNEFKPYHEKLAAYYYNKGIQNRQEVVLQTQSKNKEAFPAGTNILNYNYSKIKDIVPGKWQANIPLIKYLDYTNGIGKQKKTKWIIEDFIDVISKNGNVLLHVFPNADGTISTAQKDILMDMGEWIQRNEKAIYGSKPWTHFGEGALSAYKNSMMQKLKSKYEKEDKYRFTVNNGKLYLFLMNTTKDGFLRLPQFRNSLMDNVSCIKVLGEDKKVEWKQTQDALIIYLPQEKTKRYTQVYEIEFDQKLN</sequence>
<organism evidence="9 10">
    <name type="scientific">Flammeovirga pacifica</name>
    <dbReference type="NCBI Taxonomy" id="915059"/>
    <lineage>
        <taxon>Bacteria</taxon>
        <taxon>Pseudomonadati</taxon>
        <taxon>Bacteroidota</taxon>
        <taxon>Cytophagia</taxon>
        <taxon>Cytophagales</taxon>
        <taxon>Flammeovirgaceae</taxon>
        <taxon>Flammeovirga</taxon>
    </lineage>
</organism>
<name>A0A1S1YSW3_FLAPC</name>
<evidence type="ECO:0000256" key="2">
    <source>
        <dbReference type="ARBA" id="ARBA00007951"/>
    </source>
</evidence>
<dbReference type="PRINTS" id="PR00741">
    <property type="entry name" value="GLHYDRLASE29"/>
</dbReference>
<dbReference type="InterPro" id="IPR000933">
    <property type="entry name" value="Glyco_hydro_29"/>
</dbReference>
<dbReference type="GO" id="GO:0004560">
    <property type="term" value="F:alpha-L-fucosidase activity"/>
    <property type="evidence" value="ECO:0007669"/>
    <property type="project" value="InterPro"/>
</dbReference>
<comment type="caution">
    <text evidence="9">The sequence shown here is derived from an EMBL/GenBank/DDBJ whole genome shotgun (WGS) entry which is preliminary data.</text>
</comment>
<evidence type="ECO:0000259" key="7">
    <source>
        <dbReference type="Pfam" id="PF01120"/>
    </source>
</evidence>
<dbReference type="Gene3D" id="3.20.20.80">
    <property type="entry name" value="Glycosidases"/>
    <property type="match status" value="1"/>
</dbReference>
<dbReference type="Pfam" id="PF01120">
    <property type="entry name" value="Alpha_L_fucos"/>
    <property type="match status" value="1"/>
</dbReference>
<dbReference type="InterPro" id="IPR057739">
    <property type="entry name" value="Glyco_hydro_29_N"/>
</dbReference>
<comment type="function">
    <text evidence="1">Alpha-L-fucosidase is responsible for hydrolyzing the alpha-1,6-linked fucose joined to the reducing-end N-acetylglucosamine of the carbohydrate moieties of glycoproteins.</text>
</comment>
<dbReference type="AlphaFoldDB" id="A0A1S1YSW3"/>
<dbReference type="Gene3D" id="2.60.40.1180">
    <property type="entry name" value="Golgi alpha-mannosidase II"/>
    <property type="match status" value="1"/>
</dbReference>
<dbReference type="GO" id="GO:0006004">
    <property type="term" value="P:fucose metabolic process"/>
    <property type="evidence" value="ECO:0007669"/>
    <property type="project" value="InterPro"/>
</dbReference>
<comment type="similarity">
    <text evidence="2">Belongs to the glycosyl hydrolase 29 family.</text>
</comment>
<evidence type="ECO:0000313" key="10">
    <source>
        <dbReference type="Proteomes" id="UP000179797"/>
    </source>
</evidence>
<dbReference type="STRING" id="915059.NH26_21180"/>
<dbReference type="SUPFAM" id="SSF51445">
    <property type="entry name" value="(Trans)glycosidases"/>
    <property type="match status" value="1"/>
</dbReference>
<evidence type="ECO:0000256" key="5">
    <source>
        <dbReference type="ARBA" id="ARBA00022801"/>
    </source>
</evidence>
<accession>A0A1S1YSW3</accession>
<keyword evidence="6" id="KW-0326">Glycosidase</keyword>
<keyword evidence="5" id="KW-0378">Hydrolase</keyword>
<dbReference type="PIRSF" id="PIRSF001092">
    <property type="entry name" value="Alpha-L-fucosidase"/>
    <property type="match status" value="1"/>
</dbReference>
<reference evidence="9 10" key="1">
    <citation type="journal article" date="2012" name="Int. J. Syst. Evol. Microbiol.">
        <title>Flammeovirga pacifica sp. nov., isolated from deep-sea sediment.</title>
        <authorList>
            <person name="Xu H."/>
            <person name="Fu Y."/>
            <person name="Yang N."/>
            <person name="Ding Z."/>
            <person name="Lai Q."/>
            <person name="Zeng R."/>
        </authorList>
    </citation>
    <scope>NUCLEOTIDE SEQUENCE [LARGE SCALE GENOMIC DNA]</scope>
    <source>
        <strain evidence="10">DSM 24597 / LMG 26175 / WPAGA1</strain>
    </source>
</reference>
<dbReference type="EC" id="3.2.1.51" evidence="3"/>
<feature type="domain" description="Alpha-L-fucosidase C-terminal" evidence="8">
    <location>
        <begin position="417"/>
        <end position="483"/>
    </location>
</feature>
<dbReference type="PANTHER" id="PTHR10030">
    <property type="entry name" value="ALPHA-L-FUCOSIDASE"/>
    <property type="match status" value="1"/>
</dbReference>
<dbReference type="EMBL" id="JRYR02000002">
    <property type="protein sequence ID" value="OHX64122.1"/>
    <property type="molecule type" value="Genomic_DNA"/>
</dbReference>
<dbReference type="Pfam" id="PF16757">
    <property type="entry name" value="Fucosidase_C"/>
    <property type="match status" value="1"/>
</dbReference>
<evidence type="ECO:0000256" key="1">
    <source>
        <dbReference type="ARBA" id="ARBA00004071"/>
    </source>
</evidence>
<dbReference type="InterPro" id="IPR013780">
    <property type="entry name" value="Glyco_hydro_b"/>
</dbReference>
<dbReference type="GO" id="GO:0016139">
    <property type="term" value="P:glycoside catabolic process"/>
    <property type="evidence" value="ECO:0007669"/>
    <property type="project" value="TreeGrafter"/>
</dbReference>
<dbReference type="Proteomes" id="UP000179797">
    <property type="component" value="Unassembled WGS sequence"/>
</dbReference>
<proteinExistence type="inferred from homology"/>
<evidence type="ECO:0000259" key="8">
    <source>
        <dbReference type="Pfam" id="PF16757"/>
    </source>
</evidence>
<dbReference type="OrthoDB" id="974797at2"/>
<protein>
    <recommendedName>
        <fullName evidence="3">alpha-L-fucosidase</fullName>
        <ecNumber evidence="3">3.2.1.51</ecNumber>
    </recommendedName>
</protein>
<keyword evidence="4" id="KW-0732">Signal</keyword>
<evidence type="ECO:0000256" key="6">
    <source>
        <dbReference type="ARBA" id="ARBA00023295"/>
    </source>
</evidence>
<evidence type="ECO:0000256" key="3">
    <source>
        <dbReference type="ARBA" id="ARBA00012662"/>
    </source>
</evidence>
<feature type="domain" description="Glycoside hydrolase family 29 N-terminal" evidence="7">
    <location>
        <begin position="25"/>
        <end position="378"/>
    </location>
</feature>
<dbReference type="PANTHER" id="PTHR10030:SF37">
    <property type="entry name" value="ALPHA-L-FUCOSIDASE-RELATED"/>
    <property type="match status" value="1"/>
</dbReference>
<dbReference type="SMART" id="SM00812">
    <property type="entry name" value="Alpha_L_fucos"/>
    <property type="match status" value="1"/>
</dbReference>
<evidence type="ECO:0000256" key="4">
    <source>
        <dbReference type="ARBA" id="ARBA00022729"/>
    </source>
</evidence>
<gene>
    <name evidence="9" type="ORF">NH26_21180</name>
</gene>
<evidence type="ECO:0000313" key="9">
    <source>
        <dbReference type="EMBL" id="OHX64122.1"/>
    </source>
</evidence>
<keyword evidence="10" id="KW-1185">Reference proteome</keyword>
<dbReference type="InterPro" id="IPR017853">
    <property type="entry name" value="GH"/>
</dbReference>
<dbReference type="GO" id="GO:0005764">
    <property type="term" value="C:lysosome"/>
    <property type="evidence" value="ECO:0007669"/>
    <property type="project" value="TreeGrafter"/>
</dbReference>
<dbReference type="InterPro" id="IPR016286">
    <property type="entry name" value="FUC_metazoa-typ"/>
</dbReference>
<dbReference type="InterPro" id="IPR031919">
    <property type="entry name" value="Fucosidase_C"/>
</dbReference>
<dbReference type="RefSeq" id="WP_044226313.1">
    <property type="nucleotide sequence ID" value="NZ_JRYR02000002.1"/>
</dbReference>